<evidence type="ECO:0000259" key="11">
    <source>
        <dbReference type="Pfam" id="PF07715"/>
    </source>
</evidence>
<dbReference type="SUPFAM" id="SSF56935">
    <property type="entry name" value="Porins"/>
    <property type="match status" value="1"/>
</dbReference>
<dbReference type="Pfam" id="PF13715">
    <property type="entry name" value="CarbopepD_reg_2"/>
    <property type="match status" value="1"/>
</dbReference>
<keyword evidence="3 8" id="KW-1134">Transmembrane beta strand</keyword>
<dbReference type="NCBIfam" id="TIGR04056">
    <property type="entry name" value="OMP_RagA_SusC"/>
    <property type="match status" value="1"/>
</dbReference>
<feature type="domain" description="TonB-dependent receptor-like beta-barrel" evidence="10">
    <location>
        <begin position="433"/>
        <end position="822"/>
    </location>
</feature>
<comment type="subcellular location">
    <subcellularLocation>
        <location evidence="1 8">Cell outer membrane</location>
        <topology evidence="1 8">Multi-pass membrane protein</topology>
    </subcellularLocation>
</comment>
<evidence type="ECO:0000256" key="5">
    <source>
        <dbReference type="ARBA" id="ARBA00023077"/>
    </source>
</evidence>
<keyword evidence="6 8" id="KW-0472">Membrane</keyword>
<reference evidence="13" key="1">
    <citation type="submission" date="2017-01" db="EMBL/GenBank/DDBJ databases">
        <authorList>
            <person name="Varghese N."/>
            <person name="Submissions S."/>
        </authorList>
    </citation>
    <scope>NUCLEOTIDE SEQUENCE [LARGE SCALE GENOMIC DNA]</scope>
    <source>
        <strain evidence="13">DSM 46698</strain>
    </source>
</reference>
<dbReference type="InterPro" id="IPR008969">
    <property type="entry name" value="CarboxyPept-like_regulatory"/>
</dbReference>
<keyword evidence="7 8" id="KW-0998">Cell outer membrane</keyword>
<name>A0A1N7NCH4_9BACT</name>
<evidence type="ECO:0000256" key="7">
    <source>
        <dbReference type="ARBA" id="ARBA00023237"/>
    </source>
</evidence>
<dbReference type="Pfam" id="PF07715">
    <property type="entry name" value="Plug"/>
    <property type="match status" value="1"/>
</dbReference>
<evidence type="ECO:0000259" key="10">
    <source>
        <dbReference type="Pfam" id="PF00593"/>
    </source>
</evidence>
<dbReference type="Gene3D" id="2.60.40.1120">
    <property type="entry name" value="Carboxypeptidase-like, regulatory domain"/>
    <property type="match status" value="1"/>
</dbReference>
<evidence type="ECO:0000313" key="13">
    <source>
        <dbReference type="Proteomes" id="UP000186026"/>
    </source>
</evidence>
<dbReference type="AlphaFoldDB" id="A0A1N7NCH4"/>
<dbReference type="STRING" id="529505.SAMN05421761_10975"/>
<keyword evidence="5 9" id="KW-0798">TonB box</keyword>
<dbReference type="Gene3D" id="2.40.170.20">
    <property type="entry name" value="TonB-dependent receptor, beta-barrel domain"/>
    <property type="match status" value="1"/>
</dbReference>
<dbReference type="InterPro" id="IPR039426">
    <property type="entry name" value="TonB-dep_rcpt-like"/>
</dbReference>
<gene>
    <name evidence="12" type="ORF">SAMN05421761_10975</name>
</gene>
<sequence>MKKFDLKAWLIFSLLMGITYLGFAQESRQITGRVTDENTGETIPGVNVLVMGTTNGTATDIDGNYTLTVKQGDRMRFTFIGYAASEVVIGNQSQLDVALKLESQSLDEVVVIGFGEQSRETLTSAVSKVDQRVLENIPFANAASALQGTVSGVRVQTTTGQPGAAPRVIVRGGTSINNPDGAQPLYIIDGVIRNNMNDLNPDDIETFQVLKDAAATAIYGARGSNGVVIITTKTGKAGKTSVQYRYTLGMSEQWNQYEMASARDYIYFNRMGILRLAEKSPGQLFRLNQANGFGIGNNLSNNTAFTPQYLTPENEHKLNEGWQSMIDPADPTKTIIFDEVDWQSILFRQAITHNHNVQVSGGSEKARFDMGIGYLHNEGVAINTDFKRFTVRMNGDVEVNKKLSVYGRLNFTNSSNTQVFSENEIFQRALGLPPTAKFRYEDGTLAPGQNRSMGNPVYHLGRTDALNATNRLTLSAGANYEILPGLTFEPIGSLYMVQSTSNSFQKSFFNTPTQFVDNRSASAFNSLFWQKQFDGVFTYKKSLGFHNFQGKVGGSYFDRISYSASASGRGAASDLIPTLNASAEPTAVSSSHTQLRILGYFGRFNYDFNQKYLFSASARVDGASNLGRNNYWGVFPGVSAGWNMHKEDFWVNAPTQISSFKLRASYGVNGNIGNLSDFHAQGLYSVGSRYNDMAAILNNRMANQDLRWERSKTVNLGVDMGLFQNRINLTAEYYNRVTDDLLTDLQLPQSTGFSSILTNLGALRNEGFEVEVGATMMQKNNFTWNASVNAAYNMNTIVRLPENDNENNRIGGVFVFNPRTGQYEWMGGLQEGGRLGEMFAYQHLGVYPTDEAAANGPLDLLVPGADKTKFGGDVMWADLDQNDTIDSRDRVRVGNIFPKWTGGFTNTFNYKRLTLTVRTDFALGHTIYHETRARFNGQYQGDIGILQETTRSWQNQGDITDFPRFMWADQLAQNNSFRGSSFFHERGDYLALREVTLSYNLPQSLLRPLKIPAVRMYFTGSNLHYFTQYTGLNPEVGGTDAGSYPIPRSFLLGVNVSF</sequence>
<dbReference type="Pfam" id="PF00593">
    <property type="entry name" value="TonB_dep_Rec_b-barrel"/>
    <property type="match status" value="1"/>
</dbReference>
<dbReference type="InterPro" id="IPR023997">
    <property type="entry name" value="TonB-dep_OMP_SusC/RagA_CS"/>
</dbReference>
<proteinExistence type="inferred from homology"/>
<evidence type="ECO:0000313" key="12">
    <source>
        <dbReference type="EMBL" id="SIS95968.1"/>
    </source>
</evidence>
<keyword evidence="13" id="KW-1185">Reference proteome</keyword>
<dbReference type="Proteomes" id="UP000186026">
    <property type="component" value="Unassembled WGS sequence"/>
</dbReference>
<accession>A0A1N7NCH4</accession>
<evidence type="ECO:0000256" key="8">
    <source>
        <dbReference type="PROSITE-ProRule" id="PRU01360"/>
    </source>
</evidence>
<dbReference type="OrthoDB" id="9768177at2"/>
<dbReference type="RefSeq" id="WP_076501691.1">
    <property type="nucleotide sequence ID" value="NZ_FTOP01000009.1"/>
</dbReference>
<evidence type="ECO:0000256" key="3">
    <source>
        <dbReference type="ARBA" id="ARBA00022452"/>
    </source>
</evidence>
<organism evidence="12 13">
    <name type="scientific">Belliella pelovolcani</name>
    <dbReference type="NCBI Taxonomy" id="529505"/>
    <lineage>
        <taxon>Bacteria</taxon>
        <taxon>Pseudomonadati</taxon>
        <taxon>Bacteroidota</taxon>
        <taxon>Cytophagia</taxon>
        <taxon>Cytophagales</taxon>
        <taxon>Cyclobacteriaceae</taxon>
        <taxon>Belliella</taxon>
    </lineage>
</organism>
<dbReference type="PROSITE" id="PS52016">
    <property type="entry name" value="TONB_DEPENDENT_REC_3"/>
    <property type="match status" value="1"/>
</dbReference>
<dbReference type="SUPFAM" id="SSF49464">
    <property type="entry name" value="Carboxypeptidase regulatory domain-like"/>
    <property type="match status" value="1"/>
</dbReference>
<protein>
    <submittedName>
        <fullName evidence="12">TonB-linked outer membrane protein, SusC/RagA family</fullName>
    </submittedName>
</protein>
<keyword evidence="4 8" id="KW-0812">Transmembrane</keyword>
<dbReference type="InterPro" id="IPR012910">
    <property type="entry name" value="Plug_dom"/>
</dbReference>
<evidence type="ECO:0000256" key="6">
    <source>
        <dbReference type="ARBA" id="ARBA00023136"/>
    </source>
</evidence>
<evidence type="ECO:0000256" key="9">
    <source>
        <dbReference type="RuleBase" id="RU003357"/>
    </source>
</evidence>
<comment type="similarity">
    <text evidence="8 9">Belongs to the TonB-dependent receptor family.</text>
</comment>
<dbReference type="InterPro" id="IPR000531">
    <property type="entry name" value="Beta-barrel_TonB"/>
</dbReference>
<feature type="domain" description="TonB-dependent receptor plug" evidence="11">
    <location>
        <begin position="120"/>
        <end position="227"/>
    </location>
</feature>
<evidence type="ECO:0000256" key="4">
    <source>
        <dbReference type="ARBA" id="ARBA00022692"/>
    </source>
</evidence>
<evidence type="ECO:0000256" key="2">
    <source>
        <dbReference type="ARBA" id="ARBA00022448"/>
    </source>
</evidence>
<dbReference type="NCBIfam" id="TIGR04057">
    <property type="entry name" value="SusC_RagA_signa"/>
    <property type="match status" value="1"/>
</dbReference>
<dbReference type="Gene3D" id="2.170.130.10">
    <property type="entry name" value="TonB-dependent receptor, plug domain"/>
    <property type="match status" value="1"/>
</dbReference>
<dbReference type="InterPro" id="IPR023996">
    <property type="entry name" value="TonB-dep_OMP_SusC/RagA"/>
</dbReference>
<dbReference type="EMBL" id="FTOP01000009">
    <property type="protein sequence ID" value="SIS95968.1"/>
    <property type="molecule type" value="Genomic_DNA"/>
</dbReference>
<dbReference type="GO" id="GO:0009279">
    <property type="term" value="C:cell outer membrane"/>
    <property type="evidence" value="ECO:0007669"/>
    <property type="project" value="UniProtKB-SubCell"/>
</dbReference>
<dbReference type="InterPro" id="IPR037066">
    <property type="entry name" value="Plug_dom_sf"/>
</dbReference>
<evidence type="ECO:0000256" key="1">
    <source>
        <dbReference type="ARBA" id="ARBA00004571"/>
    </source>
</evidence>
<keyword evidence="2 8" id="KW-0813">Transport</keyword>
<dbReference type="InterPro" id="IPR036942">
    <property type="entry name" value="Beta-barrel_TonB_sf"/>
</dbReference>